<keyword evidence="2" id="KW-0378">Hydrolase</keyword>
<dbReference type="Pfam" id="PF14310">
    <property type="entry name" value="Fn3-like"/>
    <property type="match status" value="1"/>
</dbReference>
<sequence>MTLEEKFWQMFMIPGDLSIGKDKLKHGIFGFQISSKGKNDNAAEQIMDYGSTGSAKQMAEEINEIQRYFIEESRLGIPIIPFNEALHGLARDGATAYPQAIALAATWDTTLVGNVAKAITKETKTRGIRQILSPVLNIARDVRWGRVEETYGEDPFLTTQMASAFIGAFEREDVITTPKHFVANVGAGGRDSYPISFNERLLEEIYFPAFKTVFQKTGARSVMTAYNSVDGSPSTSNEWLLRKKLKEEWGFDGFVISDAGATGGANVLHFTAANYAESTEDAVEAGLDVMFQTNYNHYPLFWEAYEKGMVDLAAIDEAVSRILKAKFELGLFEDPYVDVEEAALWNGHKDHRELARTAAAKSMVLLKNQDQVLPLKKAAKVALIGYDAKAARLGGYSGPGNDKVSIYDGVVNKIGEANVSCAEGVTFKEESYKVVASEFLSTVEDGEEKTGLSASYFDNIKLSGTPKVERIDKKIQFGWTLFSPHEDLPYDWFSARWTGKLKAPKSGLVHIGIEGNDGYRFYLDGELIIDNWQKQSYNTVVKPFRFQAGKEYDIKLEYFESAGNAKFKMIWDHGVVDDLDKQISDAVSAAKKSEVAVVVAGIHEGEFRDRALLDLPENQEKLINAVAKTGKPTVVVLVGGSAITMADWKSNVDGILMAWYPGENGGNGLADVLFGDESPAGRLPITFPVDAAQCPLYYNNKPTGRGDNYHNLTGQPLFPFGYGLSYSSFEYSDLEFSKNNIAKNDTVQVSCTVENTGQFDGDEVVQLYIRDELASVSRPIKELKGFQRISLKTGEKKQVTFELDSEKLSMLDKDLNWVVESGNFRIMIGASSKDIRLRGILNVK</sequence>
<dbReference type="InterPro" id="IPR017853">
    <property type="entry name" value="GH"/>
</dbReference>
<dbReference type="Gene3D" id="3.20.20.300">
    <property type="entry name" value="Glycoside hydrolase, family 3, N-terminal domain"/>
    <property type="match status" value="1"/>
</dbReference>
<reference evidence="4 5" key="1">
    <citation type="submission" date="2019-11" db="EMBL/GenBank/DDBJ databases">
        <title>Maribacter lutea sp. nov., a marine bacterium isolated from intertidal sand.</title>
        <authorList>
            <person name="Liu A."/>
        </authorList>
    </citation>
    <scope>NUCLEOTIDE SEQUENCE [LARGE SCALE GENOMIC DNA]</scope>
    <source>
        <strain evidence="4 5">RZ05</strain>
    </source>
</reference>
<keyword evidence="5" id="KW-1185">Reference proteome</keyword>
<dbReference type="Pfam" id="PF00933">
    <property type="entry name" value="Glyco_hydro_3"/>
    <property type="match status" value="1"/>
</dbReference>
<name>A0A6I2MNQ2_9FLAO</name>
<dbReference type="Pfam" id="PF01915">
    <property type="entry name" value="Glyco_hydro_3_C"/>
    <property type="match status" value="1"/>
</dbReference>
<dbReference type="GO" id="GO:0008422">
    <property type="term" value="F:beta-glucosidase activity"/>
    <property type="evidence" value="ECO:0007669"/>
    <property type="project" value="UniProtKB-ARBA"/>
</dbReference>
<dbReference type="Gene3D" id="2.60.40.10">
    <property type="entry name" value="Immunoglobulins"/>
    <property type="match status" value="1"/>
</dbReference>
<dbReference type="PROSITE" id="PS51820">
    <property type="entry name" value="PA14"/>
    <property type="match status" value="1"/>
</dbReference>
<dbReference type="Gene3D" id="3.40.50.1700">
    <property type="entry name" value="Glycoside hydrolase family 3 C-terminal domain"/>
    <property type="match status" value="2"/>
</dbReference>
<dbReference type="PANTHER" id="PTHR42715:SF10">
    <property type="entry name" value="BETA-GLUCOSIDASE"/>
    <property type="match status" value="1"/>
</dbReference>
<dbReference type="GO" id="GO:0005975">
    <property type="term" value="P:carbohydrate metabolic process"/>
    <property type="evidence" value="ECO:0007669"/>
    <property type="project" value="InterPro"/>
</dbReference>
<evidence type="ECO:0000256" key="2">
    <source>
        <dbReference type="ARBA" id="ARBA00022801"/>
    </source>
</evidence>
<proteinExistence type="inferred from homology"/>
<dbReference type="InterPro" id="IPR026891">
    <property type="entry name" value="Fn3-like"/>
</dbReference>
<dbReference type="EMBL" id="WKJH01000024">
    <property type="protein sequence ID" value="MRX65348.1"/>
    <property type="molecule type" value="Genomic_DNA"/>
</dbReference>
<dbReference type="FunFam" id="2.60.40.10:FF:000495">
    <property type="entry name" value="Periplasmic beta-glucosidase"/>
    <property type="match status" value="1"/>
</dbReference>
<dbReference type="InterPro" id="IPR036962">
    <property type="entry name" value="Glyco_hydro_3_N_sf"/>
</dbReference>
<evidence type="ECO:0000313" key="5">
    <source>
        <dbReference type="Proteomes" id="UP000443153"/>
    </source>
</evidence>
<dbReference type="PANTHER" id="PTHR42715">
    <property type="entry name" value="BETA-GLUCOSIDASE"/>
    <property type="match status" value="1"/>
</dbReference>
<dbReference type="AlphaFoldDB" id="A0A6I2MNQ2"/>
<evidence type="ECO:0000259" key="3">
    <source>
        <dbReference type="PROSITE" id="PS51820"/>
    </source>
</evidence>
<dbReference type="InterPro" id="IPR011658">
    <property type="entry name" value="PA14_dom"/>
</dbReference>
<dbReference type="SMART" id="SM00758">
    <property type="entry name" value="PA14"/>
    <property type="match status" value="1"/>
</dbReference>
<dbReference type="SUPFAM" id="SSF51445">
    <property type="entry name" value="(Trans)glycosidases"/>
    <property type="match status" value="1"/>
</dbReference>
<organism evidence="4 5">
    <name type="scientific">Maribacter luteus</name>
    <dbReference type="NCBI Taxonomy" id="2594478"/>
    <lineage>
        <taxon>Bacteria</taxon>
        <taxon>Pseudomonadati</taxon>
        <taxon>Bacteroidota</taxon>
        <taxon>Flavobacteriia</taxon>
        <taxon>Flavobacteriales</taxon>
        <taxon>Flavobacteriaceae</taxon>
        <taxon>Maribacter</taxon>
    </lineage>
</organism>
<dbReference type="PRINTS" id="PR00133">
    <property type="entry name" value="GLHYDRLASE3"/>
</dbReference>
<dbReference type="InterPro" id="IPR036881">
    <property type="entry name" value="Glyco_hydro_3_C_sf"/>
</dbReference>
<feature type="domain" description="PA14" evidence="3">
    <location>
        <begin position="447"/>
        <end position="587"/>
    </location>
</feature>
<evidence type="ECO:0000256" key="1">
    <source>
        <dbReference type="ARBA" id="ARBA00005336"/>
    </source>
</evidence>
<dbReference type="SUPFAM" id="SSF52279">
    <property type="entry name" value="Beta-D-glucan exohydrolase, C-terminal domain"/>
    <property type="match status" value="1"/>
</dbReference>
<dbReference type="InterPro" id="IPR037524">
    <property type="entry name" value="PA14/GLEYA"/>
</dbReference>
<evidence type="ECO:0000313" key="4">
    <source>
        <dbReference type="EMBL" id="MRX65348.1"/>
    </source>
</evidence>
<dbReference type="OrthoDB" id="9805821at2"/>
<dbReference type="SMART" id="SM01217">
    <property type="entry name" value="Fn3_like"/>
    <property type="match status" value="1"/>
</dbReference>
<dbReference type="InterPro" id="IPR001764">
    <property type="entry name" value="Glyco_hydro_3_N"/>
</dbReference>
<dbReference type="InterPro" id="IPR002772">
    <property type="entry name" value="Glyco_hydro_3_C"/>
</dbReference>
<dbReference type="Pfam" id="PF07691">
    <property type="entry name" value="PA14"/>
    <property type="match status" value="1"/>
</dbReference>
<accession>A0A6I2MNQ2</accession>
<protein>
    <submittedName>
        <fullName evidence="4">Beta-glucosidase</fullName>
    </submittedName>
</protein>
<dbReference type="InterPro" id="IPR050288">
    <property type="entry name" value="Cellulose_deg_GH3"/>
</dbReference>
<gene>
    <name evidence="4" type="ORF">GJ691_14405</name>
</gene>
<comment type="similarity">
    <text evidence="1">Belongs to the glycosyl hydrolase 3 family.</text>
</comment>
<dbReference type="InterPro" id="IPR013783">
    <property type="entry name" value="Ig-like_fold"/>
</dbReference>
<dbReference type="SUPFAM" id="SSF56988">
    <property type="entry name" value="Anthrax protective antigen"/>
    <property type="match status" value="1"/>
</dbReference>
<comment type="caution">
    <text evidence="4">The sequence shown here is derived from an EMBL/GenBank/DDBJ whole genome shotgun (WGS) entry which is preliminary data.</text>
</comment>
<dbReference type="Proteomes" id="UP000443153">
    <property type="component" value="Unassembled WGS sequence"/>
</dbReference>